<feature type="transmembrane region" description="Helical" evidence="2">
    <location>
        <begin position="71"/>
        <end position="92"/>
    </location>
</feature>
<name>A0A7Z0DA56_9ACTN</name>
<evidence type="ECO:0000313" key="3">
    <source>
        <dbReference type="EMBL" id="NYI71550.1"/>
    </source>
</evidence>
<feature type="transmembrane region" description="Helical" evidence="2">
    <location>
        <begin position="321"/>
        <end position="346"/>
    </location>
</feature>
<dbReference type="Proteomes" id="UP000527616">
    <property type="component" value="Unassembled WGS sequence"/>
</dbReference>
<reference evidence="3 4" key="1">
    <citation type="submission" date="2020-07" db="EMBL/GenBank/DDBJ databases">
        <title>Sequencing the genomes of 1000 actinobacteria strains.</title>
        <authorList>
            <person name="Klenk H.-P."/>
        </authorList>
    </citation>
    <scope>NUCLEOTIDE SEQUENCE [LARGE SCALE GENOMIC DNA]</scope>
    <source>
        <strain evidence="3 4">DSM 103164</strain>
    </source>
</reference>
<feature type="transmembrane region" description="Helical" evidence="2">
    <location>
        <begin position="104"/>
        <end position="124"/>
    </location>
</feature>
<feature type="transmembrane region" description="Helical" evidence="2">
    <location>
        <begin position="160"/>
        <end position="182"/>
    </location>
</feature>
<proteinExistence type="predicted"/>
<comment type="caution">
    <text evidence="3">The sequence shown here is derived from an EMBL/GenBank/DDBJ whole genome shotgun (WGS) entry which is preliminary data.</text>
</comment>
<feature type="transmembrane region" description="Helical" evidence="2">
    <location>
        <begin position="40"/>
        <end position="59"/>
    </location>
</feature>
<gene>
    <name evidence="3" type="ORF">GGQ54_002110</name>
</gene>
<feature type="compositionally biased region" description="Basic residues" evidence="1">
    <location>
        <begin position="594"/>
        <end position="610"/>
    </location>
</feature>
<feature type="transmembrane region" description="Helical" evidence="2">
    <location>
        <begin position="520"/>
        <end position="538"/>
    </location>
</feature>
<evidence type="ECO:0000256" key="2">
    <source>
        <dbReference type="SAM" id="Phobius"/>
    </source>
</evidence>
<feature type="transmembrane region" description="Helical" evidence="2">
    <location>
        <begin position="247"/>
        <end position="267"/>
    </location>
</feature>
<feature type="transmembrane region" description="Helical" evidence="2">
    <location>
        <begin position="279"/>
        <end position="300"/>
    </location>
</feature>
<organism evidence="3 4">
    <name type="scientific">Naumannella cuiyingiana</name>
    <dbReference type="NCBI Taxonomy" id="1347891"/>
    <lineage>
        <taxon>Bacteria</taxon>
        <taxon>Bacillati</taxon>
        <taxon>Actinomycetota</taxon>
        <taxon>Actinomycetes</taxon>
        <taxon>Propionibacteriales</taxon>
        <taxon>Propionibacteriaceae</taxon>
        <taxon>Naumannella</taxon>
    </lineage>
</organism>
<accession>A0A7Z0DA56</accession>
<dbReference type="AlphaFoldDB" id="A0A7Z0DA56"/>
<evidence type="ECO:0000313" key="4">
    <source>
        <dbReference type="Proteomes" id="UP000527616"/>
    </source>
</evidence>
<feature type="transmembrane region" description="Helical" evidence="2">
    <location>
        <begin position="481"/>
        <end position="499"/>
    </location>
</feature>
<feature type="transmembrane region" description="Helical" evidence="2">
    <location>
        <begin position="427"/>
        <end position="445"/>
    </location>
</feature>
<keyword evidence="4" id="KW-1185">Reference proteome</keyword>
<keyword evidence="2" id="KW-0472">Membrane</keyword>
<feature type="transmembrane region" description="Helical" evidence="2">
    <location>
        <begin position="194"/>
        <end position="227"/>
    </location>
</feature>
<feature type="region of interest" description="Disordered" evidence="1">
    <location>
        <begin position="580"/>
        <end position="616"/>
    </location>
</feature>
<keyword evidence="2" id="KW-1133">Transmembrane helix</keyword>
<keyword evidence="2" id="KW-0812">Transmembrane</keyword>
<feature type="transmembrane region" description="Helical" evidence="2">
    <location>
        <begin position="130"/>
        <end position="148"/>
    </location>
</feature>
<feature type="transmembrane region" description="Helical" evidence="2">
    <location>
        <begin position="457"/>
        <end position="475"/>
    </location>
</feature>
<feature type="transmembrane region" description="Helical" evidence="2">
    <location>
        <begin position="558"/>
        <end position="575"/>
    </location>
</feature>
<feature type="transmembrane region" description="Helical" evidence="2">
    <location>
        <begin position="401"/>
        <end position="421"/>
    </location>
</feature>
<evidence type="ECO:0000256" key="1">
    <source>
        <dbReference type="SAM" id="MobiDB-lite"/>
    </source>
</evidence>
<protein>
    <submittedName>
        <fullName evidence="3">Uncharacterized protein</fullName>
    </submittedName>
</protein>
<dbReference type="RefSeq" id="WP_179445360.1">
    <property type="nucleotide sequence ID" value="NZ_JACBZS010000001.1"/>
</dbReference>
<dbReference type="EMBL" id="JACBZS010000001">
    <property type="protein sequence ID" value="NYI71550.1"/>
    <property type="molecule type" value="Genomic_DNA"/>
</dbReference>
<feature type="transmembrane region" description="Helical" evidence="2">
    <location>
        <begin position="372"/>
        <end position="394"/>
    </location>
</feature>
<sequence length="616" mass="62110">MSPRRTGVGGLVVALVDRVFVEPVRQGAPRVRDWAPGMRAIGLLVAMIIVAALAAVSLAETELLPLRGSASGLAVPLGPQLVLFALTVVLALAQTTALHAPLPLALALWGFVGAALTVIAALPGHVWPDPVSAAGPVTWLVLGGLAVLRRRAAPRWWEFVAVWALVLVTTYLPLALAAARIADGQARPSAGSVQILALAAASAAVPAALLAGASLAAVACSLCLWVVELGTARARAAGRPGRVPRGLVVATAVVAVAAVGGAGWQLVAGSLGWLDAATGLASAAAVLLAIAIGWALLDALADERSPASTGVGQLIDHLPTVAWPAAVALGAVSAVLILPVVMLATWQVTWAAVPFSDTVAGVLTVVSANPTLVGSIGAVAAAVICIGLGLRLAVRGVRGPAELLFAVGVVQALLQFGEVSSFRIEPAAVGLLAGLVVAAMLIITATRGRLTGPVAEAYLTALLITVAIANLELLADPVGTVLQSVGGVVAVLALFWTVLTSGDLANGDSPRFPRSSRVMLVLANLLVAVLLVAATTLTTSTGNTTSFDGIVSSGARDLGVPLLLVVLASVLAAALRGAEPGEPAAPVDSPGHPPHFRRSPHAQRPVHRAFRGTPQP</sequence>